<dbReference type="InterPro" id="IPR003661">
    <property type="entry name" value="HisK_dim/P_dom"/>
</dbReference>
<accession>A0A926DKW1</accession>
<evidence type="ECO:0000256" key="1">
    <source>
        <dbReference type="ARBA" id="ARBA00000085"/>
    </source>
</evidence>
<name>A0A926DKW1_9FIRM</name>
<gene>
    <name evidence="5" type="ORF">H8698_01270</name>
</gene>
<dbReference type="GO" id="GO:0000155">
    <property type="term" value="F:phosphorelay sensor kinase activity"/>
    <property type="evidence" value="ECO:0007669"/>
    <property type="project" value="InterPro"/>
</dbReference>
<dbReference type="Gene3D" id="1.10.287.130">
    <property type="match status" value="1"/>
</dbReference>
<dbReference type="CDD" id="cd00082">
    <property type="entry name" value="HisKA"/>
    <property type="match status" value="1"/>
</dbReference>
<evidence type="ECO:0000313" key="5">
    <source>
        <dbReference type="EMBL" id="MBC8539604.1"/>
    </source>
</evidence>
<comment type="caution">
    <text evidence="5">The sequence shown here is derived from an EMBL/GenBank/DDBJ whole genome shotgun (WGS) entry which is preliminary data.</text>
</comment>
<proteinExistence type="predicted"/>
<evidence type="ECO:0000259" key="4">
    <source>
        <dbReference type="SMART" id="SM00388"/>
    </source>
</evidence>
<dbReference type="PANTHER" id="PTHR45339">
    <property type="entry name" value="HYBRID SIGNAL TRANSDUCTION HISTIDINE KINASE J"/>
    <property type="match status" value="1"/>
</dbReference>
<comment type="catalytic activity">
    <reaction evidence="1">
        <text>ATP + protein L-histidine = ADP + protein N-phospho-L-histidine.</text>
        <dbReference type="EC" id="2.7.13.3"/>
    </reaction>
</comment>
<reference evidence="5" key="1">
    <citation type="submission" date="2020-08" db="EMBL/GenBank/DDBJ databases">
        <title>Genome public.</title>
        <authorList>
            <person name="Liu C."/>
            <person name="Sun Q."/>
        </authorList>
    </citation>
    <scope>NUCLEOTIDE SEQUENCE</scope>
    <source>
        <strain evidence="5">H8</strain>
    </source>
</reference>
<evidence type="ECO:0000313" key="6">
    <source>
        <dbReference type="Proteomes" id="UP000611762"/>
    </source>
</evidence>
<protein>
    <recommendedName>
        <fullName evidence="2">histidine kinase</fullName>
        <ecNumber evidence="2">2.7.13.3</ecNumber>
    </recommendedName>
</protein>
<keyword evidence="6" id="KW-1185">Reference proteome</keyword>
<dbReference type="Proteomes" id="UP000611762">
    <property type="component" value="Unassembled WGS sequence"/>
</dbReference>
<dbReference type="SMART" id="SM00388">
    <property type="entry name" value="HisKA"/>
    <property type="match status" value="1"/>
</dbReference>
<dbReference type="EMBL" id="JACRSU010000001">
    <property type="protein sequence ID" value="MBC8539604.1"/>
    <property type="molecule type" value="Genomic_DNA"/>
</dbReference>
<dbReference type="PANTHER" id="PTHR45339:SF3">
    <property type="entry name" value="HISTIDINE KINASE"/>
    <property type="match status" value="1"/>
</dbReference>
<feature type="domain" description="Signal transduction histidine kinase dimerisation/phosphoacceptor" evidence="4">
    <location>
        <begin position="17"/>
        <end position="83"/>
    </location>
</feature>
<sequence>MAKLQDALKSAQQTNTAKRDFLSCMSHGNRTPMNAIIGMTTIAAAQIGDNARTKDCLEKISFSSKHLLSLINDILDMSKIEDGKLTINHEPFYIQQVMELVTTIIYSQAAARGLEFKASVHNFTGEAAGRRNTYKPDFN</sequence>
<dbReference type="EC" id="2.7.13.3" evidence="2"/>
<dbReference type="Pfam" id="PF00512">
    <property type="entry name" value="HisKA"/>
    <property type="match status" value="1"/>
</dbReference>
<dbReference type="AlphaFoldDB" id="A0A926DKW1"/>
<evidence type="ECO:0000256" key="3">
    <source>
        <dbReference type="ARBA" id="ARBA00022553"/>
    </source>
</evidence>
<organism evidence="5 6">
    <name type="scientific">Congzhengia minquanensis</name>
    <dbReference type="NCBI Taxonomy" id="2763657"/>
    <lineage>
        <taxon>Bacteria</taxon>
        <taxon>Bacillati</taxon>
        <taxon>Bacillota</taxon>
        <taxon>Clostridia</taxon>
        <taxon>Eubacteriales</taxon>
        <taxon>Oscillospiraceae</taxon>
        <taxon>Congzhengia</taxon>
    </lineage>
</organism>
<keyword evidence="3" id="KW-0597">Phosphoprotein</keyword>
<dbReference type="SUPFAM" id="SSF47384">
    <property type="entry name" value="Homodimeric domain of signal transducing histidine kinase"/>
    <property type="match status" value="1"/>
</dbReference>
<evidence type="ECO:0000256" key="2">
    <source>
        <dbReference type="ARBA" id="ARBA00012438"/>
    </source>
</evidence>
<dbReference type="RefSeq" id="WP_249310820.1">
    <property type="nucleotide sequence ID" value="NZ_JACRSU010000001.1"/>
</dbReference>
<dbReference type="InterPro" id="IPR036097">
    <property type="entry name" value="HisK_dim/P_sf"/>
</dbReference>